<keyword evidence="2" id="KW-1185">Reference proteome</keyword>
<gene>
    <name evidence="1" type="ORF">GCM10010324_31930</name>
</gene>
<comment type="caution">
    <text evidence="1">The sequence shown here is derived from an EMBL/GenBank/DDBJ whole genome shotgun (WGS) entry which is preliminary data.</text>
</comment>
<protein>
    <submittedName>
        <fullName evidence="1">Uncharacterized protein</fullName>
    </submittedName>
</protein>
<dbReference type="EMBL" id="BMUT01000006">
    <property type="protein sequence ID" value="GGX83957.1"/>
    <property type="molecule type" value="Genomic_DNA"/>
</dbReference>
<proteinExistence type="predicted"/>
<evidence type="ECO:0000313" key="2">
    <source>
        <dbReference type="Proteomes" id="UP000659223"/>
    </source>
</evidence>
<sequence>MVPLCGELHKAGPDLKPVASQCEDSDCMRSDEIACNPAAARPPPAAGRGEALVPLSVRRRQARAGDIKAG</sequence>
<evidence type="ECO:0000313" key="1">
    <source>
        <dbReference type="EMBL" id="GGX83957.1"/>
    </source>
</evidence>
<reference evidence="2" key="1">
    <citation type="journal article" date="2019" name="Int. J. Syst. Evol. Microbiol.">
        <title>The Global Catalogue of Microorganisms (GCM) 10K type strain sequencing project: providing services to taxonomists for standard genome sequencing and annotation.</title>
        <authorList>
            <consortium name="The Broad Institute Genomics Platform"/>
            <consortium name="The Broad Institute Genome Sequencing Center for Infectious Disease"/>
            <person name="Wu L."/>
            <person name="Ma J."/>
        </authorList>
    </citation>
    <scope>NUCLEOTIDE SEQUENCE [LARGE SCALE GENOMIC DNA]</scope>
    <source>
        <strain evidence="2">JCM 4586</strain>
    </source>
</reference>
<name>A0ABQ2YH61_9ACTN</name>
<accession>A0ABQ2YH61</accession>
<dbReference type="Proteomes" id="UP000659223">
    <property type="component" value="Unassembled WGS sequence"/>
</dbReference>
<organism evidence="1 2">
    <name type="scientific">Streptomyces hiroshimensis</name>
    <dbReference type="NCBI Taxonomy" id="66424"/>
    <lineage>
        <taxon>Bacteria</taxon>
        <taxon>Bacillati</taxon>
        <taxon>Actinomycetota</taxon>
        <taxon>Actinomycetes</taxon>
        <taxon>Kitasatosporales</taxon>
        <taxon>Streptomycetaceae</taxon>
        <taxon>Streptomyces</taxon>
    </lineage>
</organism>